<dbReference type="EMBL" id="LJCR01003320">
    <property type="protein sequence ID" value="KPV47702.1"/>
    <property type="molecule type" value="Genomic_DNA"/>
</dbReference>
<dbReference type="InterPro" id="IPR027417">
    <property type="entry name" value="P-loop_NTPase"/>
</dbReference>
<proteinExistence type="predicted"/>
<dbReference type="PANTHER" id="PTHR47691:SF3">
    <property type="entry name" value="HTH-TYPE TRANSCRIPTIONAL REGULATOR RV0890C-RELATED"/>
    <property type="match status" value="1"/>
</dbReference>
<dbReference type="Proteomes" id="UP000050509">
    <property type="component" value="Unassembled WGS sequence"/>
</dbReference>
<gene>
    <name evidence="2" type="ORF">SE17_42030</name>
</gene>
<dbReference type="SUPFAM" id="SSF52540">
    <property type="entry name" value="P-loop containing nucleoside triphosphate hydrolases"/>
    <property type="match status" value="1"/>
</dbReference>
<dbReference type="AlphaFoldDB" id="A0A0P9H108"/>
<sequence length="200" mass="21549">MPFTPLIGRDQEVVAVRALLNRPDGRLVTLTGPGGVGKTRIALRVAADIRQDSDERQVVFVPLAASNNTELVVKQIAQALDVREAPEQPLLERLHDYLSDRRLLLLFDNFEQVLAAAPLIAELLAVCPYLQLLITSRVALRLSAERAVVVGTLALPPLVPLPPPDELASYAAVALFAERARVVQPGFAISAANAAAVAER</sequence>
<dbReference type="GO" id="GO:0016887">
    <property type="term" value="F:ATP hydrolysis activity"/>
    <property type="evidence" value="ECO:0007669"/>
    <property type="project" value="InterPro"/>
</dbReference>
<evidence type="ECO:0000259" key="1">
    <source>
        <dbReference type="Pfam" id="PF13401"/>
    </source>
</evidence>
<dbReference type="InterPro" id="IPR049945">
    <property type="entry name" value="AAA_22"/>
</dbReference>
<evidence type="ECO:0000313" key="3">
    <source>
        <dbReference type="Proteomes" id="UP000050509"/>
    </source>
</evidence>
<evidence type="ECO:0000313" key="2">
    <source>
        <dbReference type="EMBL" id="KPV47702.1"/>
    </source>
</evidence>
<dbReference type="PANTHER" id="PTHR47691">
    <property type="entry name" value="REGULATOR-RELATED"/>
    <property type="match status" value="1"/>
</dbReference>
<accession>A0A0P9H108</accession>
<feature type="domain" description="ORC1/DEAH AAA+ ATPase" evidence="1">
    <location>
        <begin position="26"/>
        <end position="123"/>
    </location>
</feature>
<dbReference type="Gene3D" id="3.40.50.300">
    <property type="entry name" value="P-loop containing nucleotide triphosphate hydrolases"/>
    <property type="match status" value="1"/>
</dbReference>
<feature type="non-terminal residue" evidence="2">
    <location>
        <position position="200"/>
    </location>
</feature>
<comment type="caution">
    <text evidence="2">The sequence shown here is derived from an EMBL/GenBank/DDBJ whole genome shotgun (WGS) entry which is preliminary data.</text>
</comment>
<protein>
    <recommendedName>
        <fullName evidence="1">ORC1/DEAH AAA+ ATPase domain-containing protein</fullName>
    </recommendedName>
</protein>
<dbReference type="Pfam" id="PF13401">
    <property type="entry name" value="AAA_22"/>
    <property type="match status" value="1"/>
</dbReference>
<name>A0A0P9H108_9CHLR</name>
<reference evidence="2 3" key="1">
    <citation type="submission" date="2015-09" db="EMBL/GenBank/DDBJ databases">
        <title>Draft genome sequence of Kouleothrix aurantiaca JCM 19913.</title>
        <authorList>
            <person name="Hemp J."/>
        </authorList>
    </citation>
    <scope>NUCLEOTIDE SEQUENCE [LARGE SCALE GENOMIC DNA]</scope>
    <source>
        <strain evidence="2 3">COM-B</strain>
    </source>
</reference>
<keyword evidence="3" id="KW-1185">Reference proteome</keyword>
<organism evidence="2 3">
    <name type="scientific">Kouleothrix aurantiaca</name>
    <dbReference type="NCBI Taxonomy" id="186479"/>
    <lineage>
        <taxon>Bacteria</taxon>
        <taxon>Bacillati</taxon>
        <taxon>Chloroflexota</taxon>
        <taxon>Chloroflexia</taxon>
        <taxon>Chloroflexales</taxon>
        <taxon>Roseiflexineae</taxon>
        <taxon>Roseiflexaceae</taxon>
        <taxon>Kouleothrix</taxon>
    </lineage>
</organism>